<name>A0A1D6X884_9CAUD</name>
<keyword evidence="2" id="KW-1185">Reference proteome</keyword>
<protein>
    <submittedName>
        <fullName evidence="1">Uncharacterized protein</fullName>
    </submittedName>
</protein>
<sequence>MITYTDGTIFRGRLMVGQIWVKGKREKLIVGFDEFYMYYQTKTDRKKGTITGVRRSSFRKWLTSGAMLKI</sequence>
<dbReference type="Proteomes" id="UP000224963">
    <property type="component" value="Segment"/>
</dbReference>
<evidence type="ECO:0000313" key="2">
    <source>
        <dbReference type="Proteomes" id="UP000224963"/>
    </source>
</evidence>
<proteinExistence type="predicted"/>
<accession>A0A1D6X884</accession>
<reference evidence="1 2" key="1">
    <citation type="journal article" date="2016" name="FEMS Microbiol. Lett.">
        <title>Characterization of LysPBC4, a novel Bacillus cereus-specific endolysin of bacteriophage PBC4.</title>
        <authorList>
            <person name="Na H."/>
            <person name="Kong M."/>
            <person name="Ryu S."/>
        </authorList>
    </citation>
    <scope>NUCLEOTIDE SEQUENCE [LARGE SCALE GENOMIC DNA]</scope>
</reference>
<dbReference type="EMBL" id="KT070866">
    <property type="protein sequence ID" value="AKQ08242.1"/>
    <property type="molecule type" value="Genomic_DNA"/>
</dbReference>
<organism evidence="1 2">
    <name type="scientific">Bacillus phage PBC4</name>
    <dbReference type="NCBI Taxonomy" id="1675028"/>
    <lineage>
        <taxon>Viruses</taxon>
        <taxon>Duplodnaviria</taxon>
        <taxon>Heunggongvirae</taxon>
        <taxon>Uroviricota</taxon>
        <taxon>Caudoviricetes</taxon>
        <taxon>Sejongvirinae</taxon>
        <taxon>Yihwangvirus</taxon>
        <taxon>Yihwangvirus PBC4</taxon>
    </lineage>
</organism>
<gene>
    <name evidence="1" type="ORF">PBC4_050</name>
</gene>
<evidence type="ECO:0000313" key="1">
    <source>
        <dbReference type="EMBL" id="AKQ08242.1"/>
    </source>
</evidence>